<keyword evidence="3" id="KW-1185">Reference proteome</keyword>
<dbReference type="PANTHER" id="PTHR20870">
    <property type="entry name" value="BARDET-BIEDL SYNDROME 1 PROTEIN"/>
    <property type="match status" value="1"/>
</dbReference>
<organism evidence="2 3">
    <name type="scientific">Varanus komodoensis</name>
    <name type="common">Komodo dragon</name>
    <dbReference type="NCBI Taxonomy" id="61221"/>
    <lineage>
        <taxon>Eukaryota</taxon>
        <taxon>Metazoa</taxon>
        <taxon>Chordata</taxon>
        <taxon>Craniata</taxon>
        <taxon>Vertebrata</taxon>
        <taxon>Euteleostomi</taxon>
        <taxon>Lepidosauria</taxon>
        <taxon>Squamata</taxon>
        <taxon>Bifurcata</taxon>
        <taxon>Unidentata</taxon>
        <taxon>Episquamata</taxon>
        <taxon>Toxicofera</taxon>
        <taxon>Anguimorpha</taxon>
        <taxon>Paleoanguimorpha</taxon>
        <taxon>Varanoidea</taxon>
        <taxon>Varanidae</taxon>
        <taxon>Varanus</taxon>
    </lineage>
</organism>
<dbReference type="GO" id="GO:0034464">
    <property type="term" value="C:BBSome"/>
    <property type="evidence" value="ECO:0007669"/>
    <property type="project" value="InterPro"/>
</dbReference>
<proteinExistence type="predicted"/>
<reference evidence="2" key="1">
    <citation type="submission" date="2025-08" db="UniProtKB">
        <authorList>
            <consortium name="Ensembl"/>
        </authorList>
    </citation>
    <scope>IDENTIFICATION</scope>
</reference>
<name>A0A8D2LIH9_VARKO</name>
<dbReference type="Ensembl" id="ENSVKKT00000022621.1">
    <property type="protein sequence ID" value="ENSVKKP00000022073.1"/>
    <property type="gene ID" value="ENSVKKG00000014739.1"/>
</dbReference>
<feature type="domain" description="Bardet-Biedl syndrome 1 N-terminal" evidence="1">
    <location>
        <begin position="20"/>
        <end position="141"/>
    </location>
</feature>
<evidence type="ECO:0000259" key="1">
    <source>
        <dbReference type="Pfam" id="PF14779"/>
    </source>
</evidence>
<dbReference type="OMA" id="HDIRIRE"/>
<dbReference type="PANTHER" id="PTHR20870:SF0">
    <property type="entry name" value="BARDET-BIEDL SYNDROME 1 PROTEIN"/>
    <property type="match status" value="1"/>
</dbReference>
<dbReference type="Proteomes" id="UP000694545">
    <property type="component" value="Unplaced"/>
</dbReference>
<evidence type="ECO:0000313" key="2">
    <source>
        <dbReference type="Ensembl" id="ENSVKKP00000022073.1"/>
    </source>
</evidence>
<dbReference type="GO" id="GO:0005113">
    <property type="term" value="F:patched binding"/>
    <property type="evidence" value="ECO:0007669"/>
    <property type="project" value="TreeGrafter"/>
</dbReference>
<dbReference type="Pfam" id="PF14779">
    <property type="entry name" value="BBS1"/>
    <property type="match status" value="1"/>
</dbReference>
<accession>A0A8D2LIH9</accession>
<dbReference type="GO" id="GO:0005813">
    <property type="term" value="C:centrosome"/>
    <property type="evidence" value="ECO:0007669"/>
    <property type="project" value="TreeGrafter"/>
</dbReference>
<dbReference type="GO" id="GO:0005930">
    <property type="term" value="C:axoneme"/>
    <property type="evidence" value="ECO:0007669"/>
    <property type="project" value="TreeGrafter"/>
</dbReference>
<sequence length="154" mass="17131">MCVELSSRRDSCNSQANSKWLDAHYDPVASLYTFSSCVALADLHGDGDYKLVVGNLGPTGHEMKLKVYQGMGLLSENALPDLPASVAAFLMEQHEPRMPAVAVASGPYIYVYKNLRPYFKFTLPPMEPNPMEKEVWEQAKEWLLATRPAFSCNG</sequence>
<dbReference type="InterPro" id="IPR028784">
    <property type="entry name" value="BBS1"/>
</dbReference>
<dbReference type="InterPro" id="IPR032728">
    <property type="entry name" value="BBS1_N"/>
</dbReference>
<protein>
    <recommendedName>
        <fullName evidence="1">Bardet-Biedl syndrome 1 N-terminal domain-containing protein</fullName>
    </recommendedName>
</protein>
<dbReference type="GO" id="GO:0005119">
    <property type="term" value="F:smoothened binding"/>
    <property type="evidence" value="ECO:0007669"/>
    <property type="project" value="TreeGrafter"/>
</dbReference>
<dbReference type="AlphaFoldDB" id="A0A8D2LIH9"/>
<dbReference type="GO" id="GO:0061512">
    <property type="term" value="P:protein localization to cilium"/>
    <property type="evidence" value="ECO:0007669"/>
    <property type="project" value="TreeGrafter"/>
</dbReference>
<evidence type="ECO:0000313" key="3">
    <source>
        <dbReference type="Proteomes" id="UP000694545"/>
    </source>
</evidence>
<reference evidence="2" key="2">
    <citation type="submission" date="2025-09" db="UniProtKB">
        <authorList>
            <consortium name="Ensembl"/>
        </authorList>
    </citation>
    <scope>IDENTIFICATION</scope>
</reference>
<dbReference type="GO" id="GO:1905515">
    <property type="term" value="P:non-motile cilium assembly"/>
    <property type="evidence" value="ECO:0007669"/>
    <property type="project" value="InterPro"/>
</dbReference>